<dbReference type="RefSeq" id="XP_033662267.1">
    <property type="nucleotide sequence ID" value="XM_033814096.1"/>
</dbReference>
<dbReference type="GeneID" id="54567368"/>
<keyword evidence="3" id="KW-1185">Reference proteome</keyword>
<feature type="compositionally biased region" description="Basic and acidic residues" evidence="1">
    <location>
        <begin position="35"/>
        <end position="50"/>
    </location>
</feature>
<evidence type="ECO:0000256" key="1">
    <source>
        <dbReference type="SAM" id="MobiDB-lite"/>
    </source>
</evidence>
<evidence type="ECO:0000313" key="2">
    <source>
        <dbReference type="EMBL" id="KAF2161378.1"/>
    </source>
</evidence>
<reference evidence="2" key="1">
    <citation type="journal article" date="2020" name="Stud. Mycol.">
        <title>101 Dothideomycetes genomes: a test case for predicting lifestyles and emergence of pathogens.</title>
        <authorList>
            <person name="Haridas S."/>
            <person name="Albert R."/>
            <person name="Binder M."/>
            <person name="Bloem J."/>
            <person name="Labutti K."/>
            <person name="Salamov A."/>
            <person name="Andreopoulos B."/>
            <person name="Baker S."/>
            <person name="Barry K."/>
            <person name="Bills G."/>
            <person name="Bluhm B."/>
            <person name="Cannon C."/>
            <person name="Castanera R."/>
            <person name="Culley D."/>
            <person name="Daum C."/>
            <person name="Ezra D."/>
            <person name="Gonzalez J."/>
            <person name="Henrissat B."/>
            <person name="Kuo A."/>
            <person name="Liang C."/>
            <person name="Lipzen A."/>
            <person name="Lutzoni F."/>
            <person name="Magnuson J."/>
            <person name="Mondo S."/>
            <person name="Nolan M."/>
            <person name="Ohm R."/>
            <person name="Pangilinan J."/>
            <person name="Park H.-J."/>
            <person name="Ramirez L."/>
            <person name="Alfaro M."/>
            <person name="Sun H."/>
            <person name="Tritt A."/>
            <person name="Yoshinaga Y."/>
            <person name="Zwiers L.-H."/>
            <person name="Turgeon B."/>
            <person name="Goodwin S."/>
            <person name="Spatafora J."/>
            <person name="Crous P."/>
            <person name="Grigoriev I."/>
        </authorList>
    </citation>
    <scope>NUCLEOTIDE SEQUENCE</scope>
    <source>
        <strain evidence="2">ATCC 36951</strain>
    </source>
</reference>
<accession>A0A6A6C539</accession>
<name>A0A6A6C539_ZASCE</name>
<organism evidence="2 3">
    <name type="scientific">Zasmidium cellare ATCC 36951</name>
    <dbReference type="NCBI Taxonomy" id="1080233"/>
    <lineage>
        <taxon>Eukaryota</taxon>
        <taxon>Fungi</taxon>
        <taxon>Dikarya</taxon>
        <taxon>Ascomycota</taxon>
        <taxon>Pezizomycotina</taxon>
        <taxon>Dothideomycetes</taxon>
        <taxon>Dothideomycetidae</taxon>
        <taxon>Mycosphaerellales</taxon>
        <taxon>Mycosphaerellaceae</taxon>
        <taxon>Zasmidium</taxon>
    </lineage>
</organism>
<dbReference type="Proteomes" id="UP000799537">
    <property type="component" value="Unassembled WGS sequence"/>
</dbReference>
<proteinExistence type="predicted"/>
<feature type="region of interest" description="Disordered" evidence="1">
    <location>
        <begin position="1"/>
        <end position="50"/>
    </location>
</feature>
<protein>
    <submittedName>
        <fullName evidence="2">Uncharacterized protein</fullName>
    </submittedName>
</protein>
<dbReference type="EMBL" id="ML993619">
    <property type="protein sequence ID" value="KAF2161378.1"/>
    <property type="molecule type" value="Genomic_DNA"/>
</dbReference>
<sequence>MGCLLDVGTSDQRSVSPQSVAEMEPSRPVANAGTEHPEPDTRRNLAEDEVDDSRWESTEYVAARRRAAVDRRWEWKSWQRSELGTSRSEGRSRLTARRIRQMTALSQSQTVGRSMWRRASLVVEEEGIVCGGERREKRKQEASRSAHQTNTATAPVCCEMIIRLPAGRWLLTDCKPVTQSLRGSCSPRKRHAASCFCASRKAAQMAASQALPAHPPEDLQALRPAQTWGRCARLTAAWAVVCSAEGGSGGGGAVVAGDEACRLRNPCHAQRCHPARDALAARVRQSDDEVSNTARQPFALPADDPTRLIDRPVRLLAVMRDQDCHQMRRLADHPRPSRDTILYAVCTARERISRMPRALPYCHGCREE</sequence>
<feature type="compositionally biased region" description="Polar residues" evidence="1">
    <location>
        <begin position="9"/>
        <end position="19"/>
    </location>
</feature>
<evidence type="ECO:0000313" key="3">
    <source>
        <dbReference type="Proteomes" id="UP000799537"/>
    </source>
</evidence>
<dbReference type="AlphaFoldDB" id="A0A6A6C539"/>
<gene>
    <name evidence="2" type="ORF">M409DRAFT_59092</name>
</gene>